<reference evidence="3" key="1">
    <citation type="submission" date="2021-06" db="EMBL/GenBank/DDBJ databases">
        <authorList>
            <person name="Kallberg Y."/>
            <person name="Tangrot J."/>
            <person name="Rosling A."/>
        </authorList>
    </citation>
    <scope>NUCLEOTIDE SEQUENCE</scope>
    <source>
        <strain evidence="3">CL551</strain>
    </source>
</reference>
<accession>A0A9N9EMB1</accession>
<dbReference type="EMBL" id="CAJVPV010014483">
    <property type="protein sequence ID" value="CAG8685181.1"/>
    <property type="molecule type" value="Genomic_DNA"/>
</dbReference>
<protein>
    <submittedName>
        <fullName evidence="3">1398_t:CDS:1</fullName>
    </submittedName>
</protein>
<dbReference type="PROSITE" id="PS50118">
    <property type="entry name" value="HMG_BOX_2"/>
    <property type="match status" value="1"/>
</dbReference>
<dbReference type="GO" id="GO:0003677">
    <property type="term" value="F:DNA binding"/>
    <property type="evidence" value="ECO:0007669"/>
    <property type="project" value="UniProtKB-UniRule"/>
</dbReference>
<dbReference type="Gene3D" id="1.10.30.10">
    <property type="entry name" value="High mobility group box domain"/>
    <property type="match status" value="1"/>
</dbReference>
<dbReference type="Proteomes" id="UP000789342">
    <property type="component" value="Unassembled WGS sequence"/>
</dbReference>
<evidence type="ECO:0000313" key="3">
    <source>
        <dbReference type="EMBL" id="CAG8685181.1"/>
    </source>
</evidence>
<dbReference type="InterPro" id="IPR009071">
    <property type="entry name" value="HMG_box_dom"/>
</dbReference>
<evidence type="ECO:0000256" key="1">
    <source>
        <dbReference type="PROSITE-ProRule" id="PRU00267"/>
    </source>
</evidence>
<proteinExistence type="predicted"/>
<gene>
    <name evidence="3" type="ORF">AMORRO_LOCUS11436</name>
</gene>
<comment type="caution">
    <text evidence="3">The sequence shown here is derived from an EMBL/GenBank/DDBJ whole genome shotgun (WGS) entry which is preliminary data.</text>
</comment>
<dbReference type="SUPFAM" id="SSF47095">
    <property type="entry name" value="HMG-box"/>
    <property type="match status" value="1"/>
</dbReference>
<feature type="DNA-binding region" description="HMG box" evidence="1">
    <location>
        <begin position="181"/>
        <end position="248"/>
    </location>
</feature>
<dbReference type="InterPro" id="IPR036910">
    <property type="entry name" value="HMG_box_dom_sf"/>
</dbReference>
<evidence type="ECO:0000259" key="2">
    <source>
        <dbReference type="PROSITE" id="PS50118"/>
    </source>
</evidence>
<sequence length="313" mass="35764">MHIKEISTRCFTKASSNALSNTPPGSHKKCRRFVSLIILSLSPYLLRRVTLYEGSSGGFGIAKVWFDSDLNPRGLKEEGFERRGLLVALAVQGITGISPVRSSRKLREFFAKAINILCIDYIPISNLFCRKLINKMVVPDFSLDYLADTLINRLDRKKIFPPQLNDPENLLSTSYNRMTPPTRPPNGFLLCRKNVHHEAKRQGQCNMRVISKVTGILWRNATAEEKEIYEELANQVSFVYAQRYHGDPQKPPQPTAPNSCILYYPIPHTNCMDEAYSSSYSNCYHHVPTDLPETMYDHVYHQLQFSYLTQNGL</sequence>
<keyword evidence="1" id="KW-0238">DNA-binding</keyword>
<dbReference type="OrthoDB" id="6247875at2759"/>
<feature type="domain" description="HMG box" evidence="2">
    <location>
        <begin position="181"/>
        <end position="248"/>
    </location>
</feature>
<dbReference type="AlphaFoldDB" id="A0A9N9EMB1"/>
<organism evidence="3 4">
    <name type="scientific">Acaulospora morrowiae</name>
    <dbReference type="NCBI Taxonomy" id="94023"/>
    <lineage>
        <taxon>Eukaryota</taxon>
        <taxon>Fungi</taxon>
        <taxon>Fungi incertae sedis</taxon>
        <taxon>Mucoromycota</taxon>
        <taxon>Glomeromycotina</taxon>
        <taxon>Glomeromycetes</taxon>
        <taxon>Diversisporales</taxon>
        <taxon>Acaulosporaceae</taxon>
        <taxon>Acaulospora</taxon>
    </lineage>
</organism>
<keyword evidence="1" id="KW-0539">Nucleus</keyword>
<evidence type="ECO:0000313" key="4">
    <source>
        <dbReference type="Proteomes" id="UP000789342"/>
    </source>
</evidence>
<keyword evidence="4" id="KW-1185">Reference proteome</keyword>
<name>A0A9N9EMB1_9GLOM</name>
<dbReference type="GO" id="GO:0005634">
    <property type="term" value="C:nucleus"/>
    <property type="evidence" value="ECO:0007669"/>
    <property type="project" value="UniProtKB-UniRule"/>
</dbReference>